<evidence type="ECO:0000256" key="1">
    <source>
        <dbReference type="SAM" id="MobiDB-lite"/>
    </source>
</evidence>
<reference evidence="3" key="2">
    <citation type="journal article" date="2008" name="Nucleic Acids Res.">
        <title>The rice annotation project database (RAP-DB): 2008 update.</title>
        <authorList>
            <consortium name="The rice annotation project (RAP)"/>
        </authorList>
    </citation>
    <scope>GENOME REANNOTATION</scope>
    <source>
        <strain evidence="3">cv. Nipponbare</strain>
    </source>
</reference>
<dbReference type="EMBL" id="AP005860">
    <property type="protein sequence ID" value="BAD16503.1"/>
    <property type="molecule type" value="Genomic_DNA"/>
</dbReference>
<name>Q6YUM2_ORYSJ</name>
<accession>Q6YUM2</accession>
<protein>
    <submittedName>
        <fullName evidence="2">Uncharacterized protein</fullName>
    </submittedName>
</protein>
<evidence type="ECO:0000313" key="2">
    <source>
        <dbReference type="EMBL" id="BAD16503.1"/>
    </source>
</evidence>
<gene>
    <name evidence="2" type="primary">OJ1134_E08.31</name>
</gene>
<proteinExistence type="predicted"/>
<feature type="compositionally biased region" description="Acidic residues" evidence="1">
    <location>
        <begin position="68"/>
        <end position="83"/>
    </location>
</feature>
<reference evidence="3" key="1">
    <citation type="journal article" date="2005" name="Nature">
        <title>The map-based sequence of the rice genome.</title>
        <authorList>
            <consortium name="International rice genome sequencing project (IRGSP)"/>
            <person name="Matsumoto T."/>
            <person name="Wu J."/>
            <person name="Kanamori H."/>
            <person name="Katayose Y."/>
            <person name="Fujisawa M."/>
            <person name="Namiki N."/>
            <person name="Mizuno H."/>
            <person name="Yamamoto K."/>
            <person name="Antonio B.A."/>
            <person name="Baba T."/>
            <person name="Sakata K."/>
            <person name="Nagamura Y."/>
            <person name="Aoki H."/>
            <person name="Arikawa K."/>
            <person name="Arita K."/>
            <person name="Bito T."/>
            <person name="Chiden Y."/>
            <person name="Fujitsuka N."/>
            <person name="Fukunaka R."/>
            <person name="Hamada M."/>
            <person name="Harada C."/>
            <person name="Hayashi A."/>
            <person name="Hijishita S."/>
            <person name="Honda M."/>
            <person name="Hosokawa S."/>
            <person name="Ichikawa Y."/>
            <person name="Idonuma A."/>
            <person name="Iijima M."/>
            <person name="Ikeda M."/>
            <person name="Ikeno M."/>
            <person name="Ito K."/>
            <person name="Ito S."/>
            <person name="Ito T."/>
            <person name="Ito Y."/>
            <person name="Ito Y."/>
            <person name="Iwabuchi A."/>
            <person name="Kamiya K."/>
            <person name="Karasawa W."/>
            <person name="Kurita K."/>
            <person name="Katagiri S."/>
            <person name="Kikuta A."/>
            <person name="Kobayashi H."/>
            <person name="Kobayashi N."/>
            <person name="Machita K."/>
            <person name="Maehara T."/>
            <person name="Masukawa M."/>
            <person name="Mizubayashi T."/>
            <person name="Mukai Y."/>
            <person name="Nagasaki H."/>
            <person name="Nagata Y."/>
            <person name="Naito S."/>
            <person name="Nakashima M."/>
            <person name="Nakama Y."/>
            <person name="Nakamichi Y."/>
            <person name="Nakamura M."/>
            <person name="Meguro A."/>
            <person name="Negishi M."/>
            <person name="Ohta I."/>
            <person name="Ohta T."/>
            <person name="Okamoto M."/>
            <person name="Ono N."/>
            <person name="Saji S."/>
            <person name="Sakaguchi M."/>
            <person name="Sakai K."/>
            <person name="Shibata M."/>
            <person name="Shimokawa T."/>
            <person name="Song J."/>
            <person name="Takazaki Y."/>
            <person name="Terasawa K."/>
            <person name="Tsugane M."/>
            <person name="Tsuji K."/>
            <person name="Ueda S."/>
            <person name="Waki K."/>
            <person name="Yamagata H."/>
            <person name="Yamamoto M."/>
            <person name="Yamamoto S."/>
            <person name="Yamane H."/>
            <person name="Yoshiki S."/>
            <person name="Yoshihara R."/>
            <person name="Yukawa K."/>
            <person name="Zhong H."/>
            <person name="Yano M."/>
            <person name="Yuan Q."/>
            <person name="Ouyang S."/>
            <person name="Liu J."/>
            <person name="Jones K.M."/>
            <person name="Gansberger K."/>
            <person name="Moffat K."/>
            <person name="Hill J."/>
            <person name="Bera J."/>
            <person name="Fadrosh D."/>
            <person name="Jin S."/>
            <person name="Johri S."/>
            <person name="Kim M."/>
            <person name="Overton L."/>
            <person name="Reardon M."/>
            <person name="Tsitrin T."/>
            <person name="Vuong H."/>
            <person name="Weaver B."/>
            <person name="Ciecko A."/>
            <person name="Tallon L."/>
            <person name="Jackson J."/>
            <person name="Pai G."/>
            <person name="Aken S.V."/>
            <person name="Utterback T."/>
            <person name="Reidmuller S."/>
            <person name="Feldblyum T."/>
            <person name="Hsiao J."/>
            <person name="Zismann V."/>
            <person name="Iobst S."/>
            <person name="de Vazeille A.R."/>
            <person name="Buell C.R."/>
            <person name="Ying K."/>
            <person name="Li Y."/>
            <person name="Lu T."/>
            <person name="Huang Y."/>
            <person name="Zhao Q."/>
            <person name="Feng Q."/>
            <person name="Zhang L."/>
            <person name="Zhu J."/>
            <person name="Weng Q."/>
            <person name="Mu J."/>
            <person name="Lu Y."/>
            <person name="Fan D."/>
            <person name="Liu Y."/>
            <person name="Guan J."/>
            <person name="Zhang Y."/>
            <person name="Yu S."/>
            <person name="Liu X."/>
            <person name="Zhang Y."/>
            <person name="Hong G."/>
            <person name="Han B."/>
            <person name="Choisne N."/>
            <person name="Demange N."/>
            <person name="Orjeda G."/>
            <person name="Samain S."/>
            <person name="Cattolico L."/>
            <person name="Pelletier E."/>
            <person name="Couloux A."/>
            <person name="Segurens B."/>
            <person name="Wincker P."/>
            <person name="D'Hont A."/>
            <person name="Scarpelli C."/>
            <person name="Weissenbach J."/>
            <person name="Salanoubat M."/>
            <person name="Quetier F."/>
            <person name="Yu Y."/>
            <person name="Kim H.R."/>
            <person name="Rambo T."/>
            <person name="Currie J."/>
            <person name="Collura K."/>
            <person name="Luo M."/>
            <person name="Yang T."/>
            <person name="Ammiraju J.S.S."/>
            <person name="Engler F."/>
            <person name="Soderlund C."/>
            <person name="Wing R.A."/>
            <person name="Palmer L.E."/>
            <person name="de la Bastide M."/>
            <person name="Spiegel L."/>
            <person name="Nascimento L."/>
            <person name="Zutavern T."/>
            <person name="O'Shaughnessy A."/>
            <person name="Dike S."/>
            <person name="Dedhia N."/>
            <person name="Preston R."/>
            <person name="Balija V."/>
            <person name="McCombie W.R."/>
            <person name="Chow T."/>
            <person name="Chen H."/>
            <person name="Chung M."/>
            <person name="Chen C."/>
            <person name="Shaw J."/>
            <person name="Wu H."/>
            <person name="Hsiao K."/>
            <person name="Chao Y."/>
            <person name="Chu M."/>
            <person name="Cheng C."/>
            <person name="Hour A."/>
            <person name="Lee P."/>
            <person name="Lin S."/>
            <person name="Lin Y."/>
            <person name="Liou J."/>
            <person name="Liu S."/>
            <person name="Hsing Y."/>
            <person name="Raghuvanshi S."/>
            <person name="Mohanty A."/>
            <person name="Bharti A.K."/>
            <person name="Gaur A."/>
            <person name="Gupta V."/>
            <person name="Kumar D."/>
            <person name="Ravi V."/>
            <person name="Vij S."/>
            <person name="Kapur A."/>
            <person name="Khurana P."/>
            <person name="Khurana P."/>
            <person name="Khurana J.P."/>
            <person name="Tyagi A.K."/>
            <person name="Gaikwad K."/>
            <person name="Singh A."/>
            <person name="Dalal V."/>
            <person name="Srivastava S."/>
            <person name="Dixit A."/>
            <person name="Pal A.K."/>
            <person name="Ghazi I.A."/>
            <person name="Yadav M."/>
            <person name="Pandit A."/>
            <person name="Bhargava A."/>
            <person name="Sureshbabu K."/>
            <person name="Batra K."/>
            <person name="Sharma T.R."/>
            <person name="Mohapatra T."/>
            <person name="Singh N.K."/>
            <person name="Messing J."/>
            <person name="Nelson A.B."/>
            <person name="Fuks G."/>
            <person name="Kavchok S."/>
            <person name="Keizer G."/>
            <person name="Linton E."/>
            <person name="Llaca V."/>
            <person name="Song R."/>
            <person name="Tanyolac B."/>
            <person name="Young S."/>
            <person name="Ho-Il K."/>
            <person name="Hahn J.H."/>
            <person name="Sangsakoo G."/>
            <person name="Vanavichit A."/>
            <person name="de Mattos Luiz.A.T."/>
            <person name="Zimmer P.D."/>
            <person name="Malone G."/>
            <person name="Dellagostin O."/>
            <person name="de Oliveira A.C."/>
            <person name="Bevan M."/>
            <person name="Bancroft I."/>
            <person name="Minx P."/>
            <person name="Cordum H."/>
            <person name="Wilson R."/>
            <person name="Cheng Z."/>
            <person name="Jin W."/>
            <person name="Jiang J."/>
            <person name="Leong S.A."/>
            <person name="Iwama H."/>
            <person name="Gojobori T."/>
            <person name="Itoh T."/>
            <person name="Niimura Y."/>
            <person name="Fujii Y."/>
            <person name="Habara T."/>
            <person name="Sakai H."/>
            <person name="Sato Y."/>
            <person name="Wilson G."/>
            <person name="Kumar K."/>
            <person name="McCouch S."/>
            <person name="Juretic N."/>
            <person name="Hoen D."/>
            <person name="Wright S."/>
            <person name="Bruskiewich R."/>
            <person name="Bureau T."/>
            <person name="Miyao A."/>
            <person name="Hirochika H."/>
            <person name="Nishikawa T."/>
            <person name="Kadowaki K."/>
            <person name="Sugiura M."/>
            <person name="Burr B."/>
            <person name="Sasaki T."/>
        </authorList>
    </citation>
    <scope>NUCLEOTIDE SEQUENCE [LARGE SCALE GENOMIC DNA]</scope>
    <source>
        <strain evidence="3">cv. Nipponbare</strain>
    </source>
</reference>
<dbReference type="Proteomes" id="UP000000763">
    <property type="component" value="Chromosome 9"/>
</dbReference>
<dbReference type="AlphaFoldDB" id="Q6YUM2"/>
<organism evidence="2 3">
    <name type="scientific">Oryza sativa subsp. japonica</name>
    <name type="common">Rice</name>
    <dbReference type="NCBI Taxonomy" id="39947"/>
    <lineage>
        <taxon>Eukaryota</taxon>
        <taxon>Viridiplantae</taxon>
        <taxon>Streptophyta</taxon>
        <taxon>Embryophyta</taxon>
        <taxon>Tracheophyta</taxon>
        <taxon>Spermatophyta</taxon>
        <taxon>Magnoliopsida</taxon>
        <taxon>Liliopsida</taxon>
        <taxon>Poales</taxon>
        <taxon>Poaceae</taxon>
        <taxon>BOP clade</taxon>
        <taxon>Oryzoideae</taxon>
        <taxon>Oryzeae</taxon>
        <taxon>Oryzinae</taxon>
        <taxon>Oryza</taxon>
        <taxon>Oryza sativa</taxon>
    </lineage>
</organism>
<sequence>MPFPGTPLGSVWLGEPWGTAMKPGYRSGRTPVAQAWGNGVGVGLVSVEVVSTAPLAHRYGEALRQPETETEAEEEEQPELQPP</sequence>
<feature type="region of interest" description="Disordered" evidence="1">
    <location>
        <begin position="60"/>
        <end position="83"/>
    </location>
</feature>
<evidence type="ECO:0000313" key="3">
    <source>
        <dbReference type="Proteomes" id="UP000000763"/>
    </source>
</evidence>